<keyword evidence="1" id="KW-0812">Transmembrane</keyword>
<accession>A0AAV2F413</accession>
<protein>
    <submittedName>
        <fullName evidence="2">Uncharacterized protein</fullName>
    </submittedName>
</protein>
<evidence type="ECO:0000313" key="2">
    <source>
        <dbReference type="EMBL" id="CAL1392899.1"/>
    </source>
</evidence>
<organism evidence="2 3">
    <name type="scientific">Linum trigynum</name>
    <dbReference type="NCBI Taxonomy" id="586398"/>
    <lineage>
        <taxon>Eukaryota</taxon>
        <taxon>Viridiplantae</taxon>
        <taxon>Streptophyta</taxon>
        <taxon>Embryophyta</taxon>
        <taxon>Tracheophyta</taxon>
        <taxon>Spermatophyta</taxon>
        <taxon>Magnoliopsida</taxon>
        <taxon>eudicotyledons</taxon>
        <taxon>Gunneridae</taxon>
        <taxon>Pentapetalae</taxon>
        <taxon>rosids</taxon>
        <taxon>fabids</taxon>
        <taxon>Malpighiales</taxon>
        <taxon>Linaceae</taxon>
        <taxon>Linum</taxon>
    </lineage>
</organism>
<keyword evidence="1" id="KW-1133">Transmembrane helix</keyword>
<feature type="transmembrane region" description="Helical" evidence="1">
    <location>
        <begin position="25"/>
        <end position="45"/>
    </location>
</feature>
<keyword evidence="1" id="KW-0472">Membrane</keyword>
<evidence type="ECO:0000313" key="3">
    <source>
        <dbReference type="Proteomes" id="UP001497516"/>
    </source>
</evidence>
<keyword evidence="3" id="KW-1185">Reference proteome</keyword>
<reference evidence="2 3" key="1">
    <citation type="submission" date="2024-04" db="EMBL/GenBank/DDBJ databases">
        <authorList>
            <person name="Fracassetti M."/>
        </authorList>
    </citation>
    <scope>NUCLEOTIDE SEQUENCE [LARGE SCALE GENOMIC DNA]</scope>
</reference>
<name>A0AAV2F413_9ROSI</name>
<sequence length="107" mass="11660">MSDLGVNAGSEIWHSDLAPITPGWAIFRIVAYVILGVGAVVYFVYQCFFHHQQVPGGNPDPVGADDDGVVTAELELVVYEQRNFRDSSKQLGTRVSPNCSICLESFA</sequence>
<dbReference type="AlphaFoldDB" id="A0AAV2F413"/>
<proteinExistence type="predicted"/>
<gene>
    <name evidence="2" type="ORF">LTRI10_LOCUS33514</name>
</gene>
<evidence type="ECO:0000256" key="1">
    <source>
        <dbReference type="SAM" id="Phobius"/>
    </source>
</evidence>
<dbReference type="Proteomes" id="UP001497516">
    <property type="component" value="Chromosome 6"/>
</dbReference>
<dbReference type="EMBL" id="OZ034819">
    <property type="protein sequence ID" value="CAL1392899.1"/>
    <property type="molecule type" value="Genomic_DNA"/>
</dbReference>